<dbReference type="Proteomes" id="UP000298030">
    <property type="component" value="Unassembled WGS sequence"/>
</dbReference>
<sequence>MRYIVFLEPSPSSPTRLPYQEPLGASTTMGFRRFGDVGKTGLTAALLLPLVIPIFELYAAMRGNVGTLRAFAYAALDARSWLPWVISNVQGHAPCQGRMTPGGFLRRDFVRLVVLRSPSGVIQVGFSLISLSTRPTPTGTTANIKPMEVPPWDWGLEGEIK</sequence>
<accession>A0A4Y7TRV6</accession>
<proteinExistence type="predicted"/>
<comment type="caution">
    <text evidence="1">The sequence shown here is derived from an EMBL/GenBank/DDBJ whole genome shotgun (WGS) entry which is preliminary data.</text>
</comment>
<reference evidence="1 2" key="1">
    <citation type="journal article" date="2019" name="Nat. Ecol. Evol.">
        <title>Megaphylogeny resolves global patterns of mushroom evolution.</title>
        <authorList>
            <person name="Varga T."/>
            <person name="Krizsan K."/>
            <person name="Foldi C."/>
            <person name="Dima B."/>
            <person name="Sanchez-Garcia M."/>
            <person name="Sanchez-Ramirez S."/>
            <person name="Szollosi G.J."/>
            <person name="Szarkandi J.G."/>
            <person name="Papp V."/>
            <person name="Albert L."/>
            <person name="Andreopoulos W."/>
            <person name="Angelini C."/>
            <person name="Antonin V."/>
            <person name="Barry K.W."/>
            <person name="Bougher N.L."/>
            <person name="Buchanan P."/>
            <person name="Buyck B."/>
            <person name="Bense V."/>
            <person name="Catcheside P."/>
            <person name="Chovatia M."/>
            <person name="Cooper J."/>
            <person name="Damon W."/>
            <person name="Desjardin D."/>
            <person name="Finy P."/>
            <person name="Geml J."/>
            <person name="Haridas S."/>
            <person name="Hughes K."/>
            <person name="Justo A."/>
            <person name="Karasinski D."/>
            <person name="Kautmanova I."/>
            <person name="Kiss B."/>
            <person name="Kocsube S."/>
            <person name="Kotiranta H."/>
            <person name="LaButti K.M."/>
            <person name="Lechner B.E."/>
            <person name="Liimatainen K."/>
            <person name="Lipzen A."/>
            <person name="Lukacs Z."/>
            <person name="Mihaltcheva S."/>
            <person name="Morgado L.N."/>
            <person name="Niskanen T."/>
            <person name="Noordeloos M.E."/>
            <person name="Ohm R.A."/>
            <person name="Ortiz-Santana B."/>
            <person name="Ovrebo C."/>
            <person name="Racz N."/>
            <person name="Riley R."/>
            <person name="Savchenko A."/>
            <person name="Shiryaev A."/>
            <person name="Soop K."/>
            <person name="Spirin V."/>
            <person name="Szebenyi C."/>
            <person name="Tomsovsky M."/>
            <person name="Tulloss R.E."/>
            <person name="Uehling J."/>
            <person name="Grigoriev I.V."/>
            <person name="Vagvolgyi C."/>
            <person name="Papp T."/>
            <person name="Martin F.M."/>
            <person name="Miettinen O."/>
            <person name="Hibbett D.S."/>
            <person name="Nagy L.G."/>
        </authorList>
    </citation>
    <scope>NUCLEOTIDE SEQUENCE [LARGE SCALE GENOMIC DNA]</scope>
    <source>
        <strain evidence="1 2">FP101781</strain>
    </source>
</reference>
<dbReference type="AlphaFoldDB" id="A0A4Y7TRV6"/>
<dbReference type="EMBL" id="QPFP01000005">
    <property type="protein sequence ID" value="TEB36917.1"/>
    <property type="molecule type" value="Genomic_DNA"/>
</dbReference>
<keyword evidence="2" id="KW-1185">Reference proteome</keyword>
<name>A0A4Y7TRV6_COPMI</name>
<evidence type="ECO:0000313" key="1">
    <source>
        <dbReference type="EMBL" id="TEB36917.1"/>
    </source>
</evidence>
<organism evidence="1 2">
    <name type="scientific">Coprinellus micaceus</name>
    <name type="common">Glistening ink-cap mushroom</name>
    <name type="synonym">Coprinus micaceus</name>
    <dbReference type="NCBI Taxonomy" id="71717"/>
    <lineage>
        <taxon>Eukaryota</taxon>
        <taxon>Fungi</taxon>
        <taxon>Dikarya</taxon>
        <taxon>Basidiomycota</taxon>
        <taxon>Agaricomycotina</taxon>
        <taxon>Agaricomycetes</taxon>
        <taxon>Agaricomycetidae</taxon>
        <taxon>Agaricales</taxon>
        <taxon>Agaricineae</taxon>
        <taxon>Psathyrellaceae</taxon>
        <taxon>Coprinellus</taxon>
    </lineage>
</organism>
<evidence type="ECO:0000313" key="2">
    <source>
        <dbReference type="Proteomes" id="UP000298030"/>
    </source>
</evidence>
<protein>
    <submittedName>
        <fullName evidence="1">Uncharacterized protein</fullName>
    </submittedName>
</protein>
<gene>
    <name evidence="1" type="ORF">FA13DRAFT_1706101</name>
</gene>